<evidence type="ECO:0000313" key="2">
    <source>
        <dbReference type="EMBL" id="EJD37861.1"/>
    </source>
</evidence>
<dbReference type="KEGG" id="adl:AURDEDRAFT_173003"/>
<feature type="region of interest" description="Disordered" evidence="1">
    <location>
        <begin position="235"/>
        <end position="255"/>
    </location>
</feature>
<dbReference type="EMBL" id="JH687833">
    <property type="protein sequence ID" value="EJD37861.1"/>
    <property type="molecule type" value="Genomic_DNA"/>
</dbReference>
<dbReference type="PROSITE" id="PS50330">
    <property type="entry name" value="UIM"/>
    <property type="match status" value="1"/>
</dbReference>
<dbReference type="InterPro" id="IPR003903">
    <property type="entry name" value="UIM_dom"/>
</dbReference>
<keyword evidence="3" id="KW-1185">Reference proteome</keyword>
<feature type="compositionally biased region" description="Acidic residues" evidence="1">
    <location>
        <begin position="240"/>
        <end position="254"/>
    </location>
</feature>
<dbReference type="InParanoid" id="J0DB78"/>
<dbReference type="AlphaFoldDB" id="J0DB78"/>
<gene>
    <name evidence="2" type="ORF">AURDEDRAFT_173003</name>
</gene>
<proteinExistence type="predicted"/>
<evidence type="ECO:0000256" key="1">
    <source>
        <dbReference type="SAM" id="MobiDB-lite"/>
    </source>
</evidence>
<evidence type="ECO:0000313" key="3">
    <source>
        <dbReference type="Proteomes" id="UP000006514"/>
    </source>
</evidence>
<accession>J0DB78</accession>
<organism evidence="2 3">
    <name type="scientific">Auricularia subglabra (strain TFB-10046 / SS5)</name>
    <name type="common">White-rot fungus</name>
    <name type="synonym">Auricularia delicata (strain TFB10046)</name>
    <dbReference type="NCBI Taxonomy" id="717982"/>
    <lineage>
        <taxon>Eukaryota</taxon>
        <taxon>Fungi</taxon>
        <taxon>Dikarya</taxon>
        <taxon>Basidiomycota</taxon>
        <taxon>Agaricomycotina</taxon>
        <taxon>Agaricomycetes</taxon>
        <taxon>Auriculariales</taxon>
        <taxon>Auriculariaceae</taxon>
        <taxon>Auricularia</taxon>
    </lineage>
</organism>
<reference evidence="3" key="1">
    <citation type="journal article" date="2012" name="Science">
        <title>The Paleozoic origin of enzymatic lignin decomposition reconstructed from 31 fungal genomes.</title>
        <authorList>
            <person name="Floudas D."/>
            <person name="Binder M."/>
            <person name="Riley R."/>
            <person name="Barry K."/>
            <person name="Blanchette R.A."/>
            <person name="Henrissat B."/>
            <person name="Martinez A.T."/>
            <person name="Otillar R."/>
            <person name="Spatafora J.W."/>
            <person name="Yadav J.S."/>
            <person name="Aerts A."/>
            <person name="Benoit I."/>
            <person name="Boyd A."/>
            <person name="Carlson A."/>
            <person name="Copeland A."/>
            <person name="Coutinho P.M."/>
            <person name="de Vries R.P."/>
            <person name="Ferreira P."/>
            <person name="Findley K."/>
            <person name="Foster B."/>
            <person name="Gaskell J."/>
            <person name="Glotzer D."/>
            <person name="Gorecki P."/>
            <person name="Heitman J."/>
            <person name="Hesse C."/>
            <person name="Hori C."/>
            <person name="Igarashi K."/>
            <person name="Jurgens J.A."/>
            <person name="Kallen N."/>
            <person name="Kersten P."/>
            <person name="Kohler A."/>
            <person name="Kuees U."/>
            <person name="Kumar T.K.A."/>
            <person name="Kuo A."/>
            <person name="LaButti K."/>
            <person name="Larrondo L.F."/>
            <person name="Lindquist E."/>
            <person name="Ling A."/>
            <person name="Lombard V."/>
            <person name="Lucas S."/>
            <person name="Lundell T."/>
            <person name="Martin R."/>
            <person name="McLaughlin D.J."/>
            <person name="Morgenstern I."/>
            <person name="Morin E."/>
            <person name="Murat C."/>
            <person name="Nagy L.G."/>
            <person name="Nolan M."/>
            <person name="Ohm R.A."/>
            <person name="Patyshakuliyeva A."/>
            <person name="Rokas A."/>
            <person name="Ruiz-Duenas F.J."/>
            <person name="Sabat G."/>
            <person name="Salamov A."/>
            <person name="Samejima M."/>
            <person name="Schmutz J."/>
            <person name="Slot J.C."/>
            <person name="St John F."/>
            <person name="Stenlid J."/>
            <person name="Sun H."/>
            <person name="Sun S."/>
            <person name="Syed K."/>
            <person name="Tsang A."/>
            <person name="Wiebenga A."/>
            <person name="Young D."/>
            <person name="Pisabarro A."/>
            <person name="Eastwood D.C."/>
            <person name="Martin F."/>
            <person name="Cullen D."/>
            <person name="Grigoriev I.V."/>
            <person name="Hibbett D.S."/>
        </authorList>
    </citation>
    <scope>NUCLEOTIDE SEQUENCE [LARGE SCALE GENOMIC DNA]</scope>
    <source>
        <strain evidence="3">TFB10046</strain>
    </source>
</reference>
<dbReference type="SMART" id="SM00726">
    <property type="entry name" value="UIM"/>
    <property type="match status" value="2"/>
</dbReference>
<feature type="non-terminal residue" evidence="2">
    <location>
        <position position="521"/>
    </location>
</feature>
<protein>
    <submittedName>
        <fullName evidence="2">Uncharacterized protein</fullName>
    </submittedName>
</protein>
<name>J0DB78_AURST</name>
<sequence>MDAIPTLEVLSVPKPIACPAERFDTTTCGEKAKWVRIERGGLTFLIALCGDHRIVAVLCSVDKAKFFKWATTDFERSLMNLGTGNRLPERAVDRCTHCRARMHTDCDNWLCKKCCVKLGYNCSVRKHETEEARPEIPLMCIKDHVWQGEDEDEPAPGEREIIDVDKEPEVIVIDDDDAAEPHIDEEARAPRGDEADIARAIQLSLLSVDEEARALRGEEADIARAIQLSLLSMRDQAAQQDEDEDEDDPYVEDGDLSRATKLSRWAAARLQRYGAGPSRLADDESRTIRVRVSCEHLWEANAARDSGNAIYRTVVTVPASRGEQGEFFESDLTDAALADLKLNSRLLKKVRVWDNNREKYLLAYPGEDDDAADPCFAWEVKYSAERRMQFLIVTALEDLEDHVELTVAEKGRDEEHEWDELRPLLLRVEVHHYEKKGYCQGELLIATGDCYVRRRRFYIEDCKVALSDLCENDRMALDLEDADVGVMDDGDDRRGGITMDTPLNAVPWTSATDDHELKLVI</sequence>
<dbReference type="Proteomes" id="UP000006514">
    <property type="component" value="Unassembled WGS sequence"/>
</dbReference>